<proteinExistence type="predicted"/>
<dbReference type="PANTHER" id="PTHR31964:SF124">
    <property type="entry name" value="ADENINE NUCLEOTIDE ALPHA HYDROLASES-LIKE SUPERFAMILY PROTEIN"/>
    <property type="match status" value="1"/>
</dbReference>
<dbReference type="InterPro" id="IPR006016">
    <property type="entry name" value="UspA"/>
</dbReference>
<dbReference type="Gene3D" id="3.40.50.620">
    <property type="entry name" value="HUPs"/>
    <property type="match status" value="1"/>
</dbReference>
<evidence type="ECO:0000259" key="1">
    <source>
        <dbReference type="Pfam" id="PF00582"/>
    </source>
</evidence>
<dbReference type="PANTHER" id="PTHR31964">
    <property type="entry name" value="ADENINE NUCLEOTIDE ALPHA HYDROLASES-LIKE SUPERFAMILY PROTEIN"/>
    <property type="match status" value="1"/>
</dbReference>
<keyword evidence="3" id="KW-1185">Reference proteome</keyword>
<protein>
    <recommendedName>
        <fullName evidence="1">UspA domain-containing protein</fullName>
    </recommendedName>
</protein>
<name>A0AAV9EGM4_ACOCL</name>
<comment type="caution">
    <text evidence="2">The sequence shown here is derived from an EMBL/GenBank/DDBJ whole genome shotgun (WGS) entry which is preliminary data.</text>
</comment>
<dbReference type="Proteomes" id="UP001180020">
    <property type="component" value="Unassembled WGS sequence"/>
</dbReference>
<gene>
    <name evidence="2" type="ORF">QJS10_CPA08g00058</name>
</gene>
<dbReference type="SUPFAM" id="SSF52402">
    <property type="entry name" value="Adenine nucleotide alpha hydrolases-like"/>
    <property type="match status" value="1"/>
</dbReference>
<evidence type="ECO:0000313" key="2">
    <source>
        <dbReference type="EMBL" id="KAK1311498.1"/>
    </source>
</evidence>
<dbReference type="CDD" id="cd23659">
    <property type="entry name" value="USP_At3g01520-like"/>
    <property type="match status" value="1"/>
</dbReference>
<evidence type="ECO:0000313" key="3">
    <source>
        <dbReference type="Proteomes" id="UP001180020"/>
    </source>
</evidence>
<dbReference type="AlphaFoldDB" id="A0AAV9EGM4"/>
<reference evidence="2" key="2">
    <citation type="submission" date="2023-06" db="EMBL/GenBank/DDBJ databases">
        <authorList>
            <person name="Ma L."/>
            <person name="Liu K.-W."/>
            <person name="Li Z."/>
            <person name="Hsiao Y.-Y."/>
            <person name="Qi Y."/>
            <person name="Fu T."/>
            <person name="Tang G."/>
            <person name="Zhang D."/>
            <person name="Sun W.-H."/>
            <person name="Liu D.-K."/>
            <person name="Li Y."/>
            <person name="Chen G.-Z."/>
            <person name="Liu X.-D."/>
            <person name="Liao X.-Y."/>
            <person name="Jiang Y.-T."/>
            <person name="Yu X."/>
            <person name="Hao Y."/>
            <person name="Huang J."/>
            <person name="Zhao X.-W."/>
            <person name="Ke S."/>
            <person name="Chen Y.-Y."/>
            <person name="Wu W.-L."/>
            <person name="Hsu J.-L."/>
            <person name="Lin Y.-F."/>
            <person name="Huang M.-D."/>
            <person name="Li C.-Y."/>
            <person name="Huang L."/>
            <person name="Wang Z.-W."/>
            <person name="Zhao X."/>
            <person name="Zhong W.-Y."/>
            <person name="Peng D.-H."/>
            <person name="Ahmad S."/>
            <person name="Lan S."/>
            <person name="Zhang J.-S."/>
            <person name="Tsai W.-C."/>
            <person name="Van De Peer Y."/>
            <person name="Liu Z.-J."/>
        </authorList>
    </citation>
    <scope>NUCLEOTIDE SEQUENCE</scope>
    <source>
        <strain evidence="2">CP</strain>
        <tissue evidence="2">Leaves</tissue>
    </source>
</reference>
<organism evidence="2 3">
    <name type="scientific">Acorus calamus</name>
    <name type="common">Sweet flag</name>
    <dbReference type="NCBI Taxonomy" id="4465"/>
    <lineage>
        <taxon>Eukaryota</taxon>
        <taxon>Viridiplantae</taxon>
        <taxon>Streptophyta</taxon>
        <taxon>Embryophyta</taxon>
        <taxon>Tracheophyta</taxon>
        <taxon>Spermatophyta</taxon>
        <taxon>Magnoliopsida</taxon>
        <taxon>Liliopsida</taxon>
        <taxon>Acoraceae</taxon>
        <taxon>Acorus</taxon>
    </lineage>
</organism>
<dbReference type="Pfam" id="PF00582">
    <property type="entry name" value="Usp"/>
    <property type="match status" value="1"/>
</dbReference>
<sequence length="153" mass="16751">MKVMVGMDGSDGRVRVLTWALETLFKPGSPVAGSLTLVHVQEPFFYPKGPAVYMTPSAMEAVRKAQDANSASAVEAGSVIMVGEPKETICRAAEQFRADLLVMRQPRQGHDQKVRITALLGSVSDYCAHHVRCPVVIVKRRKRSDVTRESVSV</sequence>
<dbReference type="InterPro" id="IPR014729">
    <property type="entry name" value="Rossmann-like_a/b/a_fold"/>
</dbReference>
<feature type="domain" description="UspA" evidence="1">
    <location>
        <begin position="2"/>
        <end position="139"/>
    </location>
</feature>
<reference evidence="2" key="1">
    <citation type="journal article" date="2023" name="Nat. Commun.">
        <title>Diploid and tetraploid genomes of Acorus and the evolution of monocots.</title>
        <authorList>
            <person name="Ma L."/>
            <person name="Liu K.W."/>
            <person name="Li Z."/>
            <person name="Hsiao Y.Y."/>
            <person name="Qi Y."/>
            <person name="Fu T."/>
            <person name="Tang G.D."/>
            <person name="Zhang D."/>
            <person name="Sun W.H."/>
            <person name="Liu D.K."/>
            <person name="Li Y."/>
            <person name="Chen G.Z."/>
            <person name="Liu X.D."/>
            <person name="Liao X.Y."/>
            <person name="Jiang Y.T."/>
            <person name="Yu X."/>
            <person name="Hao Y."/>
            <person name="Huang J."/>
            <person name="Zhao X.W."/>
            <person name="Ke S."/>
            <person name="Chen Y.Y."/>
            <person name="Wu W.L."/>
            <person name="Hsu J.L."/>
            <person name="Lin Y.F."/>
            <person name="Huang M.D."/>
            <person name="Li C.Y."/>
            <person name="Huang L."/>
            <person name="Wang Z.W."/>
            <person name="Zhao X."/>
            <person name="Zhong W.Y."/>
            <person name="Peng D.H."/>
            <person name="Ahmad S."/>
            <person name="Lan S."/>
            <person name="Zhang J.S."/>
            <person name="Tsai W.C."/>
            <person name="Van de Peer Y."/>
            <person name="Liu Z.J."/>
        </authorList>
    </citation>
    <scope>NUCLEOTIDE SEQUENCE</scope>
    <source>
        <strain evidence="2">CP</strain>
    </source>
</reference>
<dbReference type="EMBL" id="JAUJYO010000008">
    <property type="protein sequence ID" value="KAK1311498.1"/>
    <property type="molecule type" value="Genomic_DNA"/>
</dbReference>
<accession>A0AAV9EGM4</accession>